<dbReference type="GO" id="GO:0004252">
    <property type="term" value="F:serine-type endopeptidase activity"/>
    <property type="evidence" value="ECO:0007669"/>
    <property type="project" value="InterPro"/>
</dbReference>
<evidence type="ECO:0000313" key="4">
    <source>
        <dbReference type="EMBL" id="MBB6449123.1"/>
    </source>
</evidence>
<dbReference type="AlphaFoldDB" id="A0A841PXE5"/>
<evidence type="ECO:0000256" key="3">
    <source>
        <dbReference type="SAM" id="Phobius"/>
    </source>
</evidence>
<dbReference type="InterPro" id="IPR001940">
    <property type="entry name" value="Peptidase_S1C"/>
</dbReference>
<dbReference type="InterPro" id="IPR009003">
    <property type="entry name" value="Peptidase_S1_PA"/>
</dbReference>
<proteinExistence type="predicted"/>
<keyword evidence="3" id="KW-0812">Transmembrane</keyword>
<reference evidence="4 5" key="1">
    <citation type="submission" date="2020-08" db="EMBL/GenBank/DDBJ databases">
        <title>Genomic Encyclopedia of Type Strains, Phase IV (KMG-IV): sequencing the most valuable type-strain genomes for metagenomic binning, comparative biology and taxonomic classification.</title>
        <authorList>
            <person name="Goeker M."/>
        </authorList>
    </citation>
    <scope>NUCLEOTIDE SEQUENCE [LARGE SCALE GENOMIC DNA]</scope>
    <source>
        <strain evidence="4 5">DSM 21769</strain>
    </source>
</reference>
<dbReference type="Gene3D" id="2.40.10.120">
    <property type="match status" value="1"/>
</dbReference>
<keyword evidence="3" id="KW-1133">Transmembrane helix</keyword>
<dbReference type="PRINTS" id="PR00834">
    <property type="entry name" value="PROTEASES2C"/>
</dbReference>
<keyword evidence="1" id="KW-0720">Serine protease</keyword>
<comment type="caution">
    <text evidence="4">The sequence shown here is derived from an EMBL/GenBank/DDBJ whole genome shotgun (WGS) entry which is preliminary data.</text>
</comment>
<dbReference type="SUPFAM" id="SSF50494">
    <property type="entry name" value="Trypsin-like serine proteases"/>
    <property type="match status" value="1"/>
</dbReference>
<keyword evidence="4" id="KW-0645">Protease</keyword>
<dbReference type="GO" id="GO:0006508">
    <property type="term" value="P:proteolysis"/>
    <property type="evidence" value="ECO:0007669"/>
    <property type="project" value="UniProtKB-KW"/>
</dbReference>
<keyword evidence="1" id="KW-0378">Hydrolase</keyword>
<protein>
    <submittedName>
        <fullName evidence="4">S1-C subfamily serine protease</fullName>
    </submittedName>
</protein>
<feature type="region of interest" description="Disordered" evidence="2">
    <location>
        <begin position="32"/>
        <end position="52"/>
    </location>
</feature>
<dbReference type="Proteomes" id="UP000568839">
    <property type="component" value="Unassembled WGS sequence"/>
</dbReference>
<organism evidence="4 5">
    <name type="scientific">Geomicrobium halophilum</name>
    <dbReference type="NCBI Taxonomy" id="549000"/>
    <lineage>
        <taxon>Bacteria</taxon>
        <taxon>Bacillati</taxon>
        <taxon>Bacillota</taxon>
        <taxon>Bacilli</taxon>
        <taxon>Bacillales</taxon>
        <taxon>Geomicrobium</taxon>
    </lineage>
</organism>
<dbReference type="PANTHER" id="PTHR43019:SF23">
    <property type="entry name" value="PROTEASE DO-LIKE 5, CHLOROPLASTIC"/>
    <property type="match status" value="1"/>
</dbReference>
<keyword evidence="3" id="KW-0472">Membrane</keyword>
<accession>A0A841PXE5</accession>
<feature type="transmembrane region" description="Helical" evidence="3">
    <location>
        <begin position="76"/>
        <end position="97"/>
    </location>
</feature>
<keyword evidence="5" id="KW-1185">Reference proteome</keyword>
<dbReference type="Pfam" id="PF13365">
    <property type="entry name" value="Trypsin_2"/>
    <property type="match status" value="1"/>
</dbReference>
<gene>
    <name evidence="4" type="ORF">HNR44_001072</name>
</gene>
<sequence>MGRNGSHHDRNLNKDHRKDDFLVDIDDESKDSFTEVNDDWDDIPPEEPPLEDFLRDEPEDEATIKKKRGKKRWMKIGIVFVSFLLVAQGITTLFQLFQPNVVDFLTTSYELSQDEDVSEWRESVVTLQVEQPGSSIRGTGFFINDEGLIATNQHVVEDAFQIVASLHDGSAYEATLVSESETVDLAFINIEEDVSVNSLPLQSKGSETEEGTNITIIGNPLNFTGIANEGEIINTGNPTTISAPTYRGNSGSPAINDEGEVVGIIFATRNPPPGEGERVGLMVPADEVWNHLHEERKEG</sequence>
<feature type="compositionally biased region" description="Acidic residues" evidence="2">
    <location>
        <begin position="36"/>
        <end position="50"/>
    </location>
</feature>
<evidence type="ECO:0000256" key="1">
    <source>
        <dbReference type="ARBA" id="ARBA00022825"/>
    </source>
</evidence>
<dbReference type="RefSeq" id="WP_184403041.1">
    <property type="nucleotide sequence ID" value="NZ_JACHHJ010000001.1"/>
</dbReference>
<dbReference type="EMBL" id="JACHHJ010000001">
    <property type="protein sequence ID" value="MBB6449123.1"/>
    <property type="molecule type" value="Genomic_DNA"/>
</dbReference>
<dbReference type="PANTHER" id="PTHR43019">
    <property type="entry name" value="SERINE ENDOPROTEASE DEGS"/>
    <property type="match status" value="1"/>
</dbReference>
<name>A0A841PXE5_9BACL</name>
<evidence type="ECO:0000313" key="5">
    <source>
        <dbReference type="Proteomes" id="UP000568839"/>
    </source>
</evidence>
<evidence type="ECO:0000256" key="2">
    <source>
        <dbReference type="SAM" id="MobiDB-lite"/>
    </source>
</evidence>